<proteinExistence type="predicted"/>
<name>A0AA88E4A3_FICCA</name>
<reference evidence="2" key="1">
    <citation type="submission" date="2023-07" db="EMBL/GenBank/DDBJ databases">
        <title>draft genome sequence of fig (Ficus carica).</title>
        <authorList>
            <person name="Takahashi T."/>
            <person name="Nishimura K."/>
        </authorList>
    </citation>
    <scope>NUCLEOTIDE SEQUENCE</scope>
</reference>
<keyword evidence="3" id="KW-1185">Reference proteome</keyword>
<accession>A0AA88E4A3</accession>
<evidence type="ECO:0000313" key="3">
    <source>
        <dbReference type="Proteomes" id="UP001187192"/>
    </source>
</evidence>
<feature type="region of interest" description="Disordered" evidence="1">
    <location>
        <begin position="116"/>
        <end position="189"/>
    </location>
</feature>
<dbReference type="Proteomes" id="UP001187192">
    <property type="component" value="Unassembled WGS sequence"/>
</dbReference>
<evidence type="ECO:0000313" key="2">
    <source>
        <dbReference type="EMBL" id="GMN66868.1"/>
    </source>
</evidence>
<evidence type="ECO:0000256" key="1">
    <source>
        <dbReference type="SAM" id="MobiDB-lite"/>
    </source>
</evidence>
<dbReference type="AlphaFoldDB" id="A0AA88E4A3"/>
<sequence>MISRMQYVVSTRVRSGLVHGLSWTGLAAPTTPWQRATVSKLIAILDTRRWSMARQTVKLWDGHYYVSNLPAILDARLWKVGTVTVKCGMDTATGFEKYRPKTYRVLGCGYGRVNRRRQQTEKREEVATARKERQTEKREGDEVATATTARKEKERGKREGDEVAMARKEKGRRGGDGEERERGDGAKRD</sequence>
<feature type="compositionally biased region" description="Basic and acidic residues" evidence="1">
    <location>
        <begin position="118"/>
        <end position="141"/>
    </location>
</feature>
<organism evidence="2 3">
    <name type="scientific">Ficus carica</name>
    <name type="common">Common fig</name>
    <dbReference type="NCBI Taxonomy" id="3494"/>
    <lineage>
        <taxon>Eukaryota</taxon>
        <taxon>Viridiplantae</taxon>
        <taxon>Streptophyta</taxon>
        <taxon>Embryophyta</taxon>
        <taxon>Tracheophyta</taxon>
        <taxon>Spermatophyta</taxon>
        <taxon>Magnoliopsida</taxon>
        <taxon>eudicotyledons</taxon>
        <taxon>Gunneridae</taxon>
        <taxon>Pentapetalae</taxon>
        <taxon>rosids</taxon>
        <taxon>fabids</taxon>
        <taxon>Rosales</taxon>
        <taxon>Moraceae</taxon>
        <taxon>Ficeae</taxon>
        <taxon>Ficus</taxon>
    </lineage>
</organism>
<dbReference type="EMBL" id="BTGU01000374">
    <property type="protein sequence ID" value="GMN66868.1"/>
    <property type="molecule type" value="Genomic_DNA"/>
</dbReference>
<feature type="compositionally biased region" description="Basic and acidic residues" evidence="1">
    <location>
        <begin position="149"/>
        <end position="189"/>
    </location>
</feature>
<gene>
    <name evidence="2" type="ORF">TIFTF001_035934</name>
</gene>
<comment type="caution">
    <text evidence="2">The sequence shown here is derived from an EMBL/GenBank/DDBJ whole genome shotgun (WGS) entry which is preliminary data.</text>
</comment>
<protein>
    <submittedName>
        <fullName evidence="2">Uncharacterized protein</fullName>
    </submittedName>
</protein>